<organism evidence="9 10">
    <name type="scientific">Danaus plexippus plexippus</name>
    <dbReference type="NCBI Taxonomy" id="278856"/>
    <lineage>
        <taxon>Eukaryota</taxon>
        <taxon>Metazoa</taxon>
        <taxon>Ecdysozoa</taxon>
        <taxon>Arthropoda</taxon>
        <taxon>Hexapoda</taxon>
        <taxon>Insecta</taxon>
        <taxon>Pterygota</taxon>
        <taxon>Neoptera</taxon>
        <taxon>Endopterygota</taxon>
        <taxon>Lepidoptera</taxon>
        <taxon>Glossata</taxon>
        <taxon>Ditrysia</taxon>
        <taxon>Papilionoidea</taxon>
        <taxon>Nymphalidae</taxon>
        <taxon>Danainae</taxon>
        <taxon>Danaini</taxon>
        <taxon>Danaina</taxon>
        <taxon>Danaus</taxon>
        <taxon>Danaus</taxon>
    </lineage>
</organism>
<evidence type="ECO:0000313" key="10">
    <source>
        <dbReference type="Proteomes" id="UP000007151"/>
    </source>
</evidence>
<evidence type="ECO:0000256" key="4">
    <source>
        <dbReference type="ARBA" id="ARBA00022692"/>
    </source>
</evidence>
<dbReference type="GO" id="GO:0016020">
    <property type="term" value="C:membrane"/>
    <property type="evidence" value="ECO:0007669"/>
    <property type="project" value="UniProtKB-SubCell"/>
</dbReference>
<keyword evidence="4 8" id="KW-0812">Transmembrane</keyword>
<feature type="transmembrane region" description="Helical" evidence="8">
    <location>
        <begin position="12"/>
        <end position="30"/>
    </location>
</feature>
<reference evidence="9 10" key="1">
    <citation type="journal article" date="2011" name="Cell">
        <title>The monarch butterfly genome yields insights into long-distance migration.</title>
        <authorList>
            <person name="Zhan S."/>
            <person name="Merlin C."/>
            <person name="Boore J.L."/>
            <person name="Reppert S.M."/>
        </authorList>
    </citation>
    <scope>NUCLEOTIDE SEQUENCE [LARGE SCALE GENOMIC DNA]</scope>
    <source>
        <strain evidence="9">F-2</strain>
    </source>
</reference>
<evidence type="ECO:0000256" key="8">
    <source>
        <dbReference type="SAM" id="Phobius"/>
    </source>
</evidence>
<accession>A0A212ERJ8</accession>
<protein>
    <submittedName>
        <fullName evidence="9">Equilibrative nucleoside transporter 1</fullName>
    </submittedName>
</protein>
<dbReference type="InParanoid" id="A0A212ERJ8"/>
<sequence>MLARVYDFPTNQWVIASLSVLRVVGVPLLMLCNAQPRQHLPVLFPWDYQYITIMIVFAFTNGYLTNIIMMLRWSTASRGNPRARESVERDRHHVERGSDGRRGGRHAAGAAAVSWRREEMA</sequence>
<keyword evidence="5 8" id="KW-1133">Transmembrane helix</keyword>
<evidence type="ECO:0000256" key="3">
    <source>
        <dbReference type="ARBA" id="ARBA00022448"/>
    </source>
</evidence>
<feature type="transmembrane region" description="Helical" evidence="8">
    <location>
        <begin position="50"/>
        <end position="71"/>
    </location>
</feature>
<dbReference type="AlphaFoldDB" id="A0A212ERJ8"/>
<evidence type="ECO:0000256" key="6">
    <source>
        <dbReference type="ARBA" id="ARBA00023136"/>
    </source>
</evidence>
<keyword evidence="6 8" id="KW-0472">Membrane</keyword>
<dbReference type="Proteomes" id="UP000007151">
    <property type="component" value="Unassembled WGS sequence"/>
</dbReference>
<feature type="region of interest" description="Disordered" evidence="7">
    <location>
        <begin position="77"/>
        <end position="121"/>
    </location>
</feature>
<comment type="caution">
    <text evidence="9">The sequence shown here is derived from an EMBL/GenBank/DDBJ whole genome shotgun (WGS) entry which is preliminary data.</text>
</comment>
<name>A0A212ERJ8_DANPL</name>
<feature type="compositionally biased region" description="Basic and acidic residues" evidence="7">
    <location>
        <begin position="82"/>
        <end position="102"/>
    </location>
</feature>
<gene>
    <name evidence="9" type="ORF">KGM_212636</name>
</gene>
<keyword evidence="10" id="KW-1185">Reference proteome</keyword>
<evidence type="ECO:0000256" key="5">
    <source>
        <dbReference type="ARBA" id="ARBA00022989"/>
    </source>
</evidence>
<dbReference type="PRINTS" id="PR01130">
    <property type="entry name" value="DERENTRNSPRT"/>
</dbReference>
<dbReference type="Pfam" id="PF01733">
    <property type="entry name" value="Nucleoside_tran"/>
    <property type="match status" value="1"/>
</dbReference>
<evidence type="ECO:0000256" key="2">
    <source>
        <dbReference type="ARBA" id="ARBA00007965"/>
    </source>
</evidence>
<comment type="similarity">
    <text evidence="2">Belongs to the SLC29A/ENT transporter (TC 2.A.57) family.</text>
</comment>
<dbReference type="EMBL" id="AGBW02013006">
    <property type="protein sequence ID" value="OWR44105.1"/>
    <property type="molecule type" value="Genomic_DNA"/>
</dbReference>
<proteinExistence type="inferred from homology"/>
<evidence type="ECO:0000313" key="9">
    <source>
        <dbReference type="EMBL" id="OWR44105.1"/>
    </source>
</evidence>
<comment type="subcellular location">
    <subcellularLocation>
        <location evidence="1">Membrane</location>
        <topology evidence="1">Multi-pass membrane protein</topology>
    </subcellularLocation>
</comment>
<dbReference type="KEGG" id="dpl:KGM_212636"/>
<dbReference type="GO" id="GO:0005337">
    <property type="term" value="F:nucleoside transmembrane transporter activity"/>
    <property type="evidence" value="ECO:0007669"/>
    <property type="project" value="InterPro"/>
</dbReference>
<evidence type="ECO:0000256" key="7">
    <source>
        <dbReference type="SAM" id="MobiDB-lite"/>
    </source>
</evidence>
<dbReference type="InterPro" id="IPR002259">
    <property type="entry name" value="Eqnu_transpt"/>
</dbReference>
<keyword evidence="3" id="KW-0813">Transport</keyword>
<evidence type="ECO:0000256" key="1">
    <source>
        <dbReference type="ARBA" id="ARBA00004141"/>
    </source>
</evidence>